<evidence type="ECO:0000313" key="2">
    <source>
        <dbReference type="Proteomes" id="UP000537592"/>
    </source>
</evidence>
<dbReference type="Gene3D" id="3.40.50.1820">
    <property type="entry name" value="alpha/beta hydrolase"/>
    <property type="match status" value="1"/>
</dbReference>
<name>A0A7W6EGJ6_9HYPH</name>
<dbReference type="PANTHER" id="PTHR36837">
    <property type="entry name" value="POLY(3-HYDROXYALKANOATE) POLYMERASE SUBUNIT PHAC"/>
    <property type="match status" value="1"/>
</dbReference>
<dbReference type="SUPFAM" id="SSF53474">
    <property type="entry name" value="alpha/beta-Hydrolases"/>
    <property type="match status" value="1"/>
</dbReference>
<reference evidence="1 2" key="1">
    <citation type="submission" date="2020-08" db="EMBL/GenBank/DDBJ databases">
        <title>Genomic Encyclopedia of Type Strains, Phase IV (KMG-IV): sequencing the most valuable type-strain genomes for metagenomic binning, comparative biology and taxonomic classification.</title>
        <authorList>
            <person name="Goeker M."/>
        </authorList>
    </citation>
    <scope>NUCLEOTIDE SEQUENCE [LARGE SCALE GENOMIC DNA]</scope>
    <source>
        <strain evidence="1 2">DSM 28760</strain>
    </source>
</reference>
<sequence length="810" mass="90393">MAEQFATALPPGIPGAGGIGVDDDAILLARFVQGNRSTIEKRALQLRSQLSDYSLLGDLTTQSSSHYANSMASDHSARARNAVDRLDSITRQALGGPDGWLNLARAAAAYGIDRAQRMVLYADTMRERGDIFVTHEAAGCPPVLVYDYELELDGADQPRPTNYVLLKVLPPPGVSTFAWKRPYIIIDPRAGQGAGIGGSQLDSQVGVALRDGHPVYFVSFRRDPEPGQTLADVTRTEAAFVRHVQAKHPDSAKPVVIGNCQGGWATLLLGASNPDITGPLVLNGAPVETWSGEIGRNVIRYNAGLIGGQIMPMMLSDLGYGVFDGAWLVLNFELLNPARNYFRKYYDYFNEVDTGRQRFLDFEKWWGGFFLMNEEEIVWIVRDLFIGNRLARNEARLEHGRNLDVKQIRSPVIVFTSLGDTITPPQQALNWISDTYADETEIKIRGQRIVYMVHDKVGHLGIFVSSSIARREHTEVASTMKTIEALAPGLYEMVIEDVVGVGAEQRFQVSFVERKTSDLPSAAGGRREETAFAAVARLSELQGDFYDIAVRPYVQMAVTQATAELSRTLHPLRLQRSLFSSRNPVLQQLRPVAEQVVENRAAAAADNPFVQLENLWADTFEQSVDIMRDLRNAWYERMFFSIYATPYMRWFGRRYAYERTRKSKDELFALPEVQSALSHISRGGYADAVIRMLILLAESRGNVRKDRLERSTHLLNKTEPFSALGATQRAAIIHEQGLNVQFAREQALETLPDLLHTQEERQQAVEAVHYVLGPLEDADPKAAATFEAFRRVLGLDTPVTRDDDTREVAH</sequence>
<gene>
    <name evidence="1" type="ORF">FHS81_001532</name>
</gene>
<accession>A0A7W6EGJ6</accession>
<dbReference type="Proteomes" id="UP000537592">
    <property type="component" value="Unassembled WGS sequence"/>
</dbReference>
<keyword evidence="2" id="KW-1185">Reference proteome</keyword>
<dbReference type="InterPro" id="IPR024501">
    <property type="entry name" value="DUF3141"/>
</dbReference>
<comment type="caution">
    <text evidence="1">The sequence shown here is derived from an EMBL/GenBank/DDBJ whole genome shotgun (WGS) entry which is preliminary data.</text>
</comment>
<organism evidence="1 2">
    <name type="scientific">Pseudochelatococcus contaminans</name>
    <dbReference type="NCBI Taxonomy" id="1538103"/>
    <lineage>
        <taxon>Bacteria</taxon>
        <taxon>Pseudomonadati</taxon>
        <taxon>Pseudomonadota</taxon>
        <taxon>Alphaproteobacteria</taxon>
        <taxon>Hyphomicrobiales</taxon>
        <taxon>Chelatococcaceae</taxon>
        <taxon>Pseudochelatococcus</taxon>
    </lineage>
</organism>
<dbReference type="EMBL" id="JACICC010000003">
    <property type="protein sequence ID" value="MBB3809450.1"/>
    <property type="molecule type" value="Genomic_DNA"/>
</dbReference>
<dbReference type="RefSeq" id="WP_183751561.1">
    <property type="nucleotide sequence ID" value="NZ_JACICC010000003.1"/>
</dbReference>
<dbReference type="PANTHER" id="PTHR36837:SF2">
    <property type="entry name" value="POLY(3-HYDROXYALKANOATE) POLYMERASE SUBUNIT PHAC"/>
    <property type="match status" value="1"/>
</dbReference>
<protein>
    <submittedName>
        <fullName evidence="1">Pimeloyl-ACP methyl ester carboxylesterase</fullName>
    </submittedName>
</protein>
<proteinExistence type="predicted"/>
<dbReference type="AlphaFoldDB" id="A0A7W6EGJ6"/>
<dbReference type="Pfam" id="PF11339">
    <property type="entry name" value="DUF3141"/>
    <property type="match status" value="1"/>
</dbReference>
<dbReference type="InterPro" id="IPR029058">
    <property type="entry name" value="AB_hydrolase_fold"/>
</dbReference>
<dbReference type="InterPro" id="IPR051321">
    <property type="entry name" value="PHA/PHB_synthase"/>
</dbReference>
<evidence type="ECO:0000313" key="1">
    <source>
        <dbReference type="EMBL" id="MBB3809450.1"/>
    </source>
</evidence>